<reference evidence="12 13" key="1">
    <citation type="submission" date="2016-10" db="EMBL/GenBank/DDBJ databases">
        <authorList>
            <person name="de Groot N.N."/>
        </authorList>
    </citation>
    <scope>NUCLEOTIDE SEQUENCE [LARGE SCALE GENOMIC DNA]</scope>
    <source>
        <strain evidence="12 13">IBRC-M 10445</strain>
    </source>
</reference>
<dbReference type="OrthoDB" id="9773456at2"/>
<keyword evidence="7 9" id="KW-0408">Iron</keyword>
<dbReference type="AlphaFoldDB" id="A0A1I3PHV3"/>
<keyword evidence="2" id="KW-0813">Transport</keyword>
<protein>
    <submittedName>
        <fullName evidence="12">Cytochrome c553</fullName>
    </submittedName>
</protein>
<feature type="binding site" description="covalent" evidence="8">
    <location>
        <position position="150"/>
    </location>
    <ligand>
        <name>heme c</name>
        <dbReference type="ChEBI" id="CHEBI:61717"/>
        <label>2</label>
    </ligand>
</feature>
<feature type="binding site" description="axial binding residue" evidence="9">
    <location>
        <position position="191"/>
    </location>
    <ligand>
        <name>heme c</name>
        <dbReference type="ChEBI" id="CHEBI:61717"/>
        <label>2</label>
    </ligand>
    <ligandPart>
        <name>Fe</name>
        <dbReference type="ChEBI" id="CHEBI:18248"/>
    </ligandPart>
</feature>
<dbReference type="Pfam" id="PF00034">
    <property type="entry name" value="Cytochrom_C"/>
    <property type="match status" value="1"/>
</dbReference>
<feature type="binding site" description="covalent" evidence="8">
    <location>
        <position position="61"/>
    </location>
    <ligand>
        <name>heme c</name>
        <dbReference type="ChEBI" id="CHEBI:61717"/>
        <label>1</label>
    </ligand>
</feature>
<comment type="subcellular location">
    <subcellularLocation>
        <location evidence="1">Periplasm</location>
    </subcellularLocation>
</comment>
<evidence type="ECO:0000256" key="6">
    <source>
        <dbReference type="ARBA" id="ARBA00022982"/>
    </source>
</evidence>
<keyword evidence="13" id="KW-1185">Reference proteome</keyword>
<dbReference type="PIRSF" id="PIRSF000005">
    <property type="entry name" value="Cytochrome_c4"/>
    <property type="match status" value="1"/>
</dbReference>
<dbReference type="GO" id="GO:0042597">
    <property type="term" value="C:periplasmic space"/>
    <property type="evidence" value="ECO:0007669"/>
    <property type="project" value="UniProtKB-SubCell"/>
</dbReference>
<feature type="domain" description="Cytochrome c" evidence="11">
    <location>
        <begin position="134"/>
        <end position="213"/>
    </location>
</feature>
<dbReference type="GO" id="GO:0020037">
    <property type="term" value="F:heme binding"/>
    <property type="evidence" value="ECO:0007669"/>
    <property type="project" value="InterPro"/>
</dbReference>
<keyword evidence="4 9" id="KW-0479">Metal-binding</keyword>
<evidence type="ECO:0000256" key="3">
    <source>
        <dbReference type="ARBA" id="ARBA00022617"/>
    </source>
</evidence>
<name>A0A1I3PHV3_9GAMM</name>
<feature type="signal peptide" evidence="10">
    <location>
        <begin position="1"/>
        <end position="24"/>
    </location>
</feature>
<evidence type="ECO:0000256" key="7">
    <source>
        <dbReference type="ARBA" id="ARBA00023004"/>
    </source>
</evidence>
<feature type="binding site" description="axial binding residue" evidence="9">
    <location>
        <position position="101"/>
    </location>
    <ligand>
        <name>heme c</name>
        <dbReference type="ChEBI" id="CHEBI:61717"/>
        <label>1</label>
    </ligand>
    <ligandPart>
        <name>Fe</name>
        <dbReference type="ChEBI" id="CHEBI:18248"/>
    </ligandPart>
</feature>
<evidence type="ECO:0000313" key="13">
    <source>
        <dbReference type="Proteomes" id="UP000199445"/>
    </source>
</evidence>
<evidence type="ECO:0000256" key="9">
    <source>
        <dbReference type="PIRSR" id="PIRSR000005-2"/>
    </source>
</evidence>
<dbReference type="PANTHER" id="PTHR33751">
    <property type="entry name" value="CBB3-TYPE CYTOCHROME C OXIDASE SUBUNIT FIXP"/>
    <property type="match status" value="1"/>
</dbReference>
<feature type="binding site" description="covalent" evidence="8">
    <location>
        <position position="58"/>
    </location>
    <ligand>
        <name>heme c</name>
        <dbReference type="ChEBI" id="CHEBI:61717"/>
        <label>1</label>
    </ligand>
</feature>
<dbReference type="InterPro" id="IPR036909">
    <property type="entry name" value="Cyt_c-like_dom_sf"/>
</dbReference>
<evidence type="ECO:0000256" key="8">
    <source>
        <dbReference type="PIRSR" id="PIRSR000005-1"/>
    </source>
</evidence>
<evidence type="ECO:0000256" key="1">
    <source>
        <dbReference type="ARBA" id="ARBA00004418"/>
    </source>
</evidence>
<feature type="binding site" description="covalent" evidence="8">
    <location>
        <position position="147"/>
    </location>
    <ligand>
        <name>heme c</name>
        <dbReference type="ChEBI" id="CHEBI:61717"/>
        <label>2</label>
    </ligand>
</feature>
<feature type="binding site" description="axial binding residue" evidence="9">
    <location>
        <position position="62"/>
    </location>
    <ligand>
        <name>heme c</name>
        <dbReference type="ChEBI" id="CHEBI:61717"/>
        <label>1</label>
    </ligand>
    <ligandPart>
        <name>Fe</name>
        <dbReference type="ChEBI" id="CHEBI:18248"/>
    </ligandPart>
</feature>
<dbReference type="InterPro" id="IPR050597">
    <property type="entry name" value="Cytochrome_c_Oxidase_Subunit"/>
</dbReference>
<dbReference type="Proteomes" id="UP000199445">
    <property type="component" value="Unassembled WGS sequence"/>
</dbReference>
<evidence type="ECO:0000256" key="2">
    <source>
        <dbReference type="ARBA" id="ARBA00022448"/>
    </source>
</evidence>
<evidence type="ECO:0000259" key="11">
    <source>
        <dbReference type="PROSITE" id="PS51007"/>
    </source>
</evidence>
<accession>A0A1I3PHV3</accession>
<dbReference type="SUPFAM" id="SSF46626">
    <property type="entry name" value="Cytochrome c"/>
    <property type="match status" value="2"/>
</dbReference>
<evidence type="ECO:0000313" key="12">
    <source>
        <dbReference type="EMBL" id="SFJ20927.1"/>
    </source>
</evidence>
<comment type="PTM">
    <text evidence="8">Binds 2 heme c groups covalently per subunit.</text>
</comment>
<keyword evidence="10" id="KW-0732">Signal</keyword>
<dbReference type="Gene3D" id="1.10.760.10">
    <property type="entry name" value="Cytochrome c-like domain"/>
    <property type="match status" value="2"/>
</dbReference>
<dbReference type="InterPro" id="IPR024167">
    <property type="entry name" value="Cytochrome_c4-like"/>
</dbReference>
<feature type="chain" id="PRO_5011566807" evidence="10">
    <location>
        <begin position="25"/>
        <end position="213"/>
    </location>
</feature>
<feature type="binding site" description="axial binding residue" evidence="9">
    <location>
        <position position="151"/>
    </location>
    <ligand>
        <name>heme c</name>
        <dbReference type="ChEBI" id="CHEBI:61717"/>
        <label>2</label>
    </ligand>
    <ligandPart>
        <name>Fe</name>
        <dbReference type="ChEBI" id="CHEBI:18248"/>
    </ligandPart>
</feature>
<evidence type="ECO:0000256" key="10">
    <source>
        <dbReference type="SAM" id="SignalP"/>
    </source>
</evidence>
<dbReference type="PROSITE" id="PS51007">
    <property type="entry name" value="CYTC"/>
    <property type="match status" value="2"/>
</dbReference>
<dbReference type="GO" id="GO:0009055">
    <property type="term" value="F:electron transfer activity"/>
    <property type="evidence" value="ECO:0007669"/>
    <property type="project" value="InterPro"/>
</dbReference>
<dbReference type="InterPro" id="IPR009056">
    <property type="entry name" value="Cyt_c-like_dom"/>
</dbReference>
<evidence type="ECO:0000256" key="5">
    <source>
        <dbReference type="ARBA" id="ARBA00022764"/>
    </source>
</evidence>
<keyword evidence="5" id="KW-0574">Periplasm</keyword>
<dbReference type="EMBL" id="FOSC01000001">
    <property type="protein sequence ID" value="SFJ20927.1"/>
    <property type="molecule type" value="Genomic_DNA"/>
</dbReference>
<organism evidence="12 13">
    <name type="scientific">Marinobacter persicus</name>
    <dbReference type="NCBI Taxonomy" id="930118"/>
    <lineage>
        <taxon>Bacteria</taxon>
        <taxon>Pseudomonadati</taxon>
        <taxon>Pseudomonadota</taxon>
        <taxon>Gammaproteobacteria</taxon>
        <taxon>Pseudomonadales</taxon>
        <taxon>Marinobacteraceae</taxon>
        <taxon>Marinobacter</taxon>
    </lineage>
</organism>
<dbReference type="GO" id="GO:0005506">
    <property type="term" value="F:iron ion binding"/>
    <property type="evidence" value="ECO:0007669"/>
    <property type="project" value="InterPro"/>
</dbReference>
<sequence length="213" mass="24211">MRRNFWTKTLIIALAMAASPAVFGQSVYNAIQQVEAIMADDELRQQAYEEGHTRIRFCGYCHGEDGNSERTYIPNLAEQHPLYLFNQFEKFGDGTREHYVMTKLAQTLTLEERINVAIYYSQQEAKPREAEDPALAAAGEPIFQRRCQACHGSKAEGFQDMPRLAGQPARYVREALQRFKDMEPGEDDSPMIGIAEPLSKDDIRKLAAYVQTL</sequence>
<feature type="domain" description="Cytochrome c" evidence="11">
    <location>
        <begin position="39"/>
        <end position="124"/>
    </location>
</feature>
<keyword evidence="3 8" id="KW-0349">Heme</keyword>
<dbReference type="PANTHER" id="PTHR33751:SF9">
    <property type="entry name" value="CYTOCHROME C4"/>
    <property type="match status" value="1"/>
</dbReference>
<proteinExistence type="predicted"/>
<evidence type="ECO:0000256" key="4">
    <source>
        <dbReference type="ARBA" id="ARBA00022723"/>
    </source>
</evidence>
<keyword evidence="6" id="KW-0249">Electron transport</keyword>
<gene>
    <name evidence="12" type="ORF">SAMN05216429_101197</name>
</gene>